<dbReference type="Proteomes" id="UP001589575">
    <property type="component" value="Unassembled WGS sequence"/>
</dbReference>
<protein>
    <submittedName>
        <fullName evidence="1">Uncharacterized protein</fullName>
    </submittedName>
</protein>
<reference evidence="1 2" key="1">
    <citation type="submission" date="2024-09" db="EMBL/GenBank/DDBJ databases">
        <authorList>
            <person name="Sun Q."/>
            <person name="Mori K."/>
        </authorList>
    </citation>
    <scope>NUCLEOTIDE SEQUENCE [LARGE SCALE GENOMIC DNA]</scope>
    <source>
        <strain evidence="1 2">CCM 7609</strain>
    </source>
</reference>
<comment type="caution">
    <text evidence="1">The sequence shown here is derived from an EMBL/GenBank/DDBJ whole genome shotgun (WGS) entry which is preliminary data.</text>
</comment>
<gene>
    <name evidence="1" type="ORF">ACFFX0_27470</name>
</gene>
<proteinExistence type="predicted"/>
<keyword evidence="2" id="KW-1185">Reference proteome</keyword>
<name>A0ABV5G6Z7_9MICC</name>
<evidence type="ECO:0000313" key="1">
    <source>
        <dbReference type="EMBL" id="MFB9074726.1"/>
    </source>
</evidence>
<sequence length="63" mass="6529">MANASCWATPAESSTAGNVAPVAMPTASAGMIWSITQAAKRLPAGALTRFRVFCTGYLIPVSR</sequence>
<dbReference type="EMBL" id="JBHMFI010000002">
    <property type="protein sequence ID" value="MFB9074726.1"/>
    <property type="molecule type" value="Genomic_DNA"/>
</dbReference>
<evidence type="ECO:0000313" key="2">
    <source>
        <dbReference type="Proteomes" id="UP001589575"/>
    </source>
</evidence>
<organism evidence="1 2">
    <name type="scientific">Citricoccus parietis</name>
    <dbReference type="NCBI Taxonomy" id="592307"/>
    <lineage>
        <taxon>Bacteria</taxon>
        <taxon>Bacillati</taxon>
        <taxon>Actinomycetota</taxon>
        <taxon>Actinomycetes</taxon>
        <taxon>Micrococcales</taxon>
        <taxon>Micrococcaceae</taxon>
        <taxon>Citricoccus</taxon>
    </lineage>
</organism>
<accession>A0ABV5G6Z7</accession>